<evidence type="ECO:0000313" key="4">
    <source>
        <dbReference type="Proteomes" id="UP001489004"/>
    </source>
</evidence>
<feature type="compositionally biased region" description="Low complexity" evidence="2">
    <location>
        <begin position="265"/>
        <end position="282"/>
    </location>
</feature>
<sequence>MPTKGDSLYVFTKQTANHEGQFIALDVLPTSFALPGNPLCMLTGPARRQRLTAQELLKSMGAQPPSAGRRSSRHRADFELIRLVATEALSTEFKTLAVLEGKRREVAEALENWAAFLRRNRLTADANLADLLQEMDVQHGQMEANDTACLVLLRAALAQLKDYMELHNLEDGILSTGFVTLAPRKDRPGVLQISNPISSRASEPFSVAEVVFCQSVHAGRLLRQPPSVEPSDSLGTSGVQQSEGPGHAAADEGRVGNRRARDTLSADGSCDAAGDGGQQADQRSSHKQPKQRLTDAEVAAERGAVDADALPDGARPVMPVFPGREFALEELNIQEVIASDTVGVVVRGRLGGVDVAIKAVNIAQEEELHELRHELEAYRTRLSALHDKTIPRLVAFGTTHDGQVAFLATALVVGGPLEPLQLDEPTMAQRLSSLPGPVKLRNIMREAATERIVILDFSSSNLEAKAWELASEKRIIRNRMRTELEDARRKAFPSERV</sequence>
<dbReference type="Gene3D" id="3.30.200.20">
    <property type="entry name" value="Phosphorylase Kinase, domain 1"/>
    <property type="match status" value="1"/>
</dbReference>
<protein>
    <recommendedName>
        <fullName evidence="5">Protein kinase domain-containing protein</fullName>
    </recommendedName>
</protein>
<evidence type="ECO:0008006" key="5">
    <source>
        <dbReference type="Google" id="ProtNLM"/>
    </source>
</evidence>
<keyword evidence="1" id="KW-0175">Coiled coil</keyword>
<accession>A0AAW1R404</accession>
<feature type="compositionally biased region" description="Basic and acidic residues" evidence="2">
    <location>
        <begin position="249"/>
        <end position="264"/>
    </location>
</feature>
<dbReference type="SUPFAM" id="SSF56112">
    <property type="entry name" value="Protein kinase-like (PK-like)"/>
    <property type="match status" value="1"/>
</dbReference>
<keyword evidence="4" id="KW-1185">Reference proteome</keyword>
<dbReference type="InterPro" id="IPR011009">
    <property type="entry name" value="Kinase-like_dom_sf"/>
</dbReference>
<proteinExistence type="predicted"/>
<feature type="coiled-coil region" evidence="1">
    <location>
        <begin position="361"/>
        <end position="388"/>
    </location>
</feature>
<dbReference type="InterPro" id="IPR052396">
    <property type="entry name" value="Meiotic_Drive_Suppr_Kinase"/>
</dbReference>
<dbReference type="Proteomes" id="UP001489004">
    <property type="component" value="Unassembled WGS sequence"/>
</dbReference>
<dbReference type="AlphaFoldDB" id="A0AAW1R404"/>
<reference evidence="3 4" key="1">
    <citation type="journal article" date="2024" name="Nat. Commun.">
        <title>Phylogenomics reveals the evolutionary origins of lichenization in chlorophyte algae.</title>
        <authorList>
            <person name="Puginier C."/>
            <person name="Libourel C."/>
            <person name="Otte J."/>
            <person name="Skaloud P."/>
            <person name="Haon M."/>
            <person name="Grisel S."/>
            <person name="Petersen M."/>
            <person name="Berrin J.G."/>
            <person name="Delaux P.M."/>
            <person name="Dal Grande F."/>
            <person name="Keller J."/>
        </authorList>
    </citation>
    <scope>NUCLEOTIDE SEQUENCE [LARGE SCALE GENOMIC DNA]</scope>
    <source>
        <strain evidence="3 4">SAG 2043</strain>
    </source>
</reference>
<comment type="caution">
    <text evidence="3">The sequence shown here is derived from an EMBL/GenBank/DDBJ whole genome shotgun (WGS) entry which is preliminary data.</text>
</comment>
<gene>
    <name evidence="3" type="ORF">WJX72_001621</name>
</gene>
<dbReference type="EMBL" id="JALJOR010000001">
    <property type="protein sequence ID" value="KAK9828705.1"/>
    <property type="molecule type" value="Genomic_DNA"/>
</dbReference>
<organism evidence="3 4">
    <name type="scientific">[Myrmecia] bisecta</name>
    <dbReference type="NCBI Taxonomy" id="41462"/>
    <lineage>
        <taxon>Eukaryota</taxon>
        <taxon>Viridiplantae</taxon>
        <taxon>Chlorophyta</taxon>
        <taxon>core chlorophytes</taxon>
        <taxon>Trebouxiophyceae</taxon>
        <taxon>Trebouxiales</taxon>
        <taxon>Trebouxiaceae</taxon>
        <taxon>Myrmecia</taxon>
    </lineage>
</organism>
<name>A0AAW1R404_9CHLO</name>
<feature type="region of interest" description="Disordered" evidence="2">
    <location>
        <begin position="223"/>
        <end position="294"/>
    </location>
</feature>
<evidence type="ECO:0000313" key="3">
    <source>
        <dbReference type="EMBL" id="KAK9828705.1"/>
    </source>
</evidence>
<evidence type="ECO:0000256" key="2">
    <source>
        <dbReference type="SAM" id="MobiDB-lite"/>
    </source>
</evidence>
<dbReference type="PANTHER" id="PTHR37171">
    <property type="entry name" value="SERINE/THREONINE-PROTEIN KINASE YRZF-RELATED"/>
    <property type="match status" value="1"/>
</dbReference>
<dbReference type="PANTHER" id="PTHR37171:SF1">
    <property type="entry name" value="SERINE_THREONINE-PROTEIN KINASE YRZF-RELATED"/>
    <property type="match status" value="1"/>
</dbReference>
<feature type="compositionally biased region" description="Polar residues" evidence="2">
    <location>
        <begin position="233"/>
        <end position="243"/>
    </location>
</feature>
<evidence type="ECO:0000256" key="1">
    <source>
        <dbReference type="SAM" id="Coils"/>
    </source>
</evidence>